<evidence type="ECO:0000313" key="6">
    <source>
        <dbReference type="EMBL" id="WRP18887.1"/>
    </source>
</evidence>
<evidence type="ECO:0000313" key="7">
    <source>
        <dbReference type="Proteomes" id="UP001332192"/>
    </source>
</evidence>
<dbReference type="Pfam" id="PF00471">
    <property type="entry name" value="Ribosomal_L33"/>
    <property type="match status" value="1"/>
</dbReference>
<dbReference type="Proteomes" id="UP001332192">
    <property type="component" value="Chromosome"/>
</dbReference>
<name>A0ABZ1C1N5_9FIRM</name>
<dbReference type="GO" id="GO:0005840">
    <property type="term" value="C:ribosome"/>
    <property type="evidence" value="ECO:0007669"/>
    <property type="project" value="UniProtKB-KW"/>
</dbReference>
<sequence>MRVAITLECERCKNRNYQTTKNRKNTPDRLERRKYCPTCRQHTIHKESR</sequence>
<keyword evidence="2 5" id="KW-0689">Ribosomal protein</keyword>
<dbReference type="NCBIfam" id="NF001860">
    <property type="entry name" value="PRK00595.1"/>
    <property type="match status" value="1"/>
</dbReference>
<dbReference type="HAMAP" id="MF_00294">
    <property type="entry name" value="Ribosomal_bL33"/>
    <property type="match status" value="1"/>
</dbReference>
<dbReference type="PROSITE" id="PS00582">
    <property type="entry name" value="RIBOSOMAL_L33"/>
    <property type="match status" value="1"/>
</dbReference>
<comment type="similarity">
    <text evidence="1 5">Belongs to the bacterial ribosomal protein bL33 family.</text>
</comment>
<keyword evidence="3 5" id="KW-0687">Ribonucleoprotein</keyword>
<dbReference type="Gene3D" id="2.20.28.120">
    <property type="entry name" value="Ribosomal protein L33"/>
    <property type="match status" value="1"/>
</dbReference>
<dbReference type="NCBIfam" id="TIGR01023">
    <property type="entry name" value="rpmG_bact"/>
    <property type="match status" value="1"/>
</dbReference>
<dbReference type="InterPro" id="IPR001705">
    <property type="entry name" value="Ribosomal_bL33"/>
</dbReference>
<evidence type="ECO:0000256" key="5">
    <source>
        <dbReference type="HAMAP-Rule" id="MF_00294"/>
    </source>
</evidence>
<evidence type="ECO:0000256" key="2">
    <source>
        <dbReference type="ARBA" id="ARBA00022980"/>
    </source>
</evidence>
<proteinExistence type="inferred from homology"/>
<gene>
    <name evidence="5 6" type="primary">rpmG</name>
    <name evidence="6" type="ORF">U7230_01440</name>
</gene>
<dbReference type="NCBIfam" id="NF001764">
    <property type="entry name" value="PRK00504.1"/>
    <property type="match status" value="1"/>
</dbReference>
<dbReference type="InterPro" id="IPR011332">
    <property type="entry name" value="Ribosomal_zn-bd"/>
</dbReference>
<dbReference type="SUPFAM" id="SSF57829">
    <property type="entry name" value="Zn-binding ribosomal proteins"/>
    <property type="match status" value="1"/>
</dbReference>
<protein>
    <recommendedName>
        <fullName evidence="4 5">Large ribosomal subunit protein bL33</fullName>
    </recommendedName>
</protein>
<dbReference type="InterPro" id="IPR018264">
    <property type="entry name" value="Ribosomal_bL33_CS"/>
</dbReference>
<reference evidence="6 7" key="1">
    <citation type="journal article" date="2024" name="Front. Microbiol.">
        <title>Novel thermophilic genera Geochorda gen. nov. and Carboxydochorda gen. nov. from the deep terrestrial subsurface reveal the ecophysiological diversity in the class Limnochordia.</title>
        <authorList>
            <person name="Karnachuk O.V."/>
            <person name="Lukina A.P."/>
            <person name="Avakyan M.R."/>
            <person name="Kadnikov V.V."/>
            <person name="Begmatov S."/>
            <person name="Beletsky A.V."/>
            <person name="Vlasova K.G."/>
            <person name="Novikov A.A."/>
            <person name="Shcherbakova V.A."/>
            <person name="Mardanov A.V."/>
            <person name="Ravin N.V."/>
        </authorList>
    </citation>
    <scope>NUCLEOTIDE SEQUENCE [LARGE SCALE GENOMIC DNA]</scope>
    <source>
        <strain evidence="6 7">L945</strain>
    </source>
</reference>
<dbReference type="InterPro" id="IPR038584">
    <property type="entry name" value="Ribosomal_bL33_sf"/>
</dbReference>
<accession>A0ABZ1C1N5</accession>
<evidence type="ECO:0000256" key="1">
    <source>
        <dbReference type="ARBA" id="ARBA00007596"/>
    </source>
</evidence>
<evidence type="ECO:0000256" key="3">
    <source>
        <dbReference type="ARBA" id="ARBA00023274"/>
    </source>
</evidence>
<dbReference type="EMBL" id="CP141615">
    <property type="protein sequence ID" value="WRP18887.1"/>
    <property type="molecule type" value="Genomic_DNA"/>
</dbReference>
<evidence type="ECO:0000256" key="4">
    <source>
        <dbReference type="ARBA" id="ARBA00035176"/>
    </source>
</evidence>
<organism evidence="6 7">
    <name type="scientific">Carboxydichorda subterranea</name>
    <dbReference type="NCBI Taxonomy" id="3109565"/>
    <lineage>
        <taxon>Bacteria</taxon>
        <taxon>Bacillati</taxon>
        <taxon>Bacillota</taxon>
        <taxon>Limnochordia</taxon>
        <taxon>Limnochordales</taxon>
        <taxon>Geochordaceae</taxon>
        <taxon>Carboxydichorda</taxon>
    </lineage>
</organism>
<dbReference type="PANTHER" id="PTHR43168">
    <property type="entry name" value="50S RIBOSOMAL PROTEIN L33, CHLOROPLASTIC"/>
    <property type="match status" value="1"/>
</dbReference>
<keyword evidence="7" id="KW-1185">Reference proteome</keyword>
<dbReference type="PANTHER" id="PTHR43168:SF2">
    <property type="entry name" value="LARGE RIBOSOMAL SUBUNIT PROTEIN BL33C"/>
    <property type="match status" value="1"/>
</dbReference>